<dbReference type="InterPro" id="IPR052557">
    <property type="entry name" value="CAP/Cytokinesis_protein"/>
</dbReference>
<dbReference type="Pfam" id="PF01841">
    <property type="entry name" value="Transglut_core"/>
    <property type="match status" value="1"/>
</dbReference>
<gene>
    <name evidence="3" type="ORF">Daus18300_001544</name>
</gene>
<evidence type="ECO:0000313" key="4">
    <source>
        <dbReference type="Proteomes" id="UP001583177"/>
    </source>
</evidence>
<comment type="caution">
    <text evidence="3">The sequence shown here is derived from an EMBL/GenBank/DDBJ whole genome shotgun (WGS) entry which is preliminary data.</text>
</comment>
<dbReference type="Proteomes" id="UP001583177">
    <property type="component" value="Unassembled WGS sequence"/>
</dbReference>
<dbReference type="PANTHER" id="PTHR46333">
    <property type="entry name" value="CYTOKINESIS PROTEIN 3"/>
    <property type="match status" value="1"/>
</dbReference>
<evidence type="ECO:0000313" key="3">
    <source>
        <dbReference type="EMBL" id="KAL1879707.1"/>
    </source>
</evidence>
<feature type="region of interest" description="Disordered" evidence="1">
    <location>
        <begin position="1"/>
        <end position="285"/>
    </location>
</feature>
<dbReference type="Gene3D" id="3.10.620.30">
    <property type="match status" value="1"/>
</dbReference>
<feature type="compositionally biased region" description="Polar residues" evidence="1">
    <location>
        <begin position="80"/>
        <end position="106"/>
    </location>
</feature>
<feature type="compositionally biased region" description="Pro residues" evidence="1">
    <location>
        <begin position="156"/>
        <end position="170"/>
    </location>
</feature>
<reference evidence="3 4" key="1">
    <citation type="journal article" date="2024" name="IMA Fungus">
        <title>IMA Genome - F19 : A genome assembly and annotation guide to empower mycologists, including annotated draft genome sequences of Ceratocystis pirilliformis, Diaporthe australafricana, Fusarium ophioides, Paecilomyces lecythidis, and Sporothrix stenoceras.</title>
        <authorList>
            <person name="Aylward J."/>
            <person name="Wilson A.M."/>
            <person name="Visagie C.M."/>
            <person name="Spraker J."/>
            <person name="Barnes I."/>
            <person name="Buitendag C."/>
            <person name="Ceriani C."/>
            <person name="Del Mar Angel L."/>
            <person name="du Plessis D."/>
            <person name="Fuchs T."/>
            <person name="Gasser K."/>
            <person name="Kramer D."/>
            <person name="Li W."/>
            <person name="Munsamy K."/>
            <person name="Piso A."/>
            <person name="Price J.L."/>
            <person name="Sonnekus B."/>
            <person name="Thomas C."/>
            <person name="van der Nest A."/>
            <person name="van Dijk A."/>
            <person name="van Heerden A."/>
            <person name="van Vuuren N."/>
            <person name="Yilmaz N."/>
            <person name="Duong T.A."/>
            <person name="van der Merwe N.A."/>
            <person name="Wingfield M.J."/>
            <person name="Wingfield B.D."/>
        </authorList>
    </citation>
    <scope>NUCLEOTIDE SEQUENCE [LARGE SCALE GENOMIC DNA]</scope>
    <source>
        <strain evidence="3 4">CMW 18300</strain>
    </source>
</reference>
<organism evidence="3 4">
    <name type="scientific">Diaporthe australafricana</name>
    <dbReference type="NCBI Taxonomy" id="127596"/>
    <lineage>
        <taxon>Eukaryota</taxon>
        <taxon>Fungi</taxon>
        <taxon>Dikarya</taxon>
        <taxon>Ascomycota</taxon>
        <taxon>Pezizomycotina</taxon>
        <taxon>Sordariomycetes</taxon>
        <taxon>Sordariomycetidae</taxon>
        <taxon>Diaporthales</taxon>
        <taxon>Diaporthaceae</taxon>
        <taxon>Diaporthe</taxon>
    </lineage>
</organism>
<keyword evidence="4" id="KW-1185">Reference proteome</keyword>
<accession>A0ABR3XUN2</accession>
<name>A0ABR3XUN2_9PEZI</name>
<sequence length="622" mass="67727">MAETEEPRFNSLAERIAALNQQRNFTAPSAKRPPPPPPPNRPPSRNPSQVNSPPLDGAAQNTTPVVPARPTKKAPPVLPQRSNTEPQNGSSPTRSLAPQRQASEQISPALPPRRPSTQSLTTRRNSNESVKSHASSISALSLNQTNGHRPNDGRKLPPPLEQANLPPLPPTRREREAAMTKESEDSRAASTARMAKPPLLPKRSMPALPQADNARPSLPPRLPSRPARSPGLNGAEASPHTQPSRRLPPAPAKFIKTIPEVSGNTSGGTPAGPSNDVPPPVPIASRPSVAQIDAAAANSTAQQAASCLICRDYSTPDRVAEQYPVSTLDRRDPDVQGFFGGCIQRGTASDTIFSGKAVCEGYARVYEAIAKRAGLECIVVGGHGKGYGFSPVKEGERPPPRNAAGHAWNAVKIDNGYWKLLDACWGAGSISGQSYNQHFSPHHFTASNEMFGMSHFPENPRHFFRDDGRTPSWEEYFLGGSKGERTQWFSNAIEEGLNEWCSSPAEKKIPVYSGEVVRFQFAKVCEHWTSERNGLGKPRLLMIQIHGVDGRKDDTVPCENDGFWWWCDIPARDLGSPGQKVQLIALKTLGENDGRGVTKADFLSKKGRYGMSWDIYAQWELV</sequence>
<protein>
    <recommendedName>
        <fullName evidence="2">Transglutaminase-like domain-containing protein</fullName>
    </recommendedName>
</protein>
<dbReference type="SMART" id="SM00460">
    <property type="entry name" value="TGc"/>
    <property type="match status" value="1"/>
</dbReference>
<dbReference type="PANTHER" id="PTHR46333:SF5">
    <property type="entry name" value="TRANSGLUTAMINASE-LIKE DOMAIN-CONTAINING PROTEIN"/>
    <property type="match status" value="1"/>
</dbReference>
<dbReference type="InterPro" id="IPR002931">
    <property type="entry name" value="Transglutaminase-like"/>
</dbReference>
<feature type="compositionally biased region" description="Polar residues" evidence="1">
    <location>
        <begin position="115"/>
        <end position="148"/>
    </location>
</feature>
<feature type="domain" description="Transglutaminase-like" evidence="2">
    <location>
        <begin position="351"/>
        <end position="425"/>
    </location>
</feature>
<dbReference type="InterPro" id="IPR038765">
    <property type="entry name" value="Papain-like_cys_pep_sf"/>
</dbReference>
<feature type="compositionally biased region" description="Pro residues" evidence="1">
    <location>
        <begin position="31"/>
        <end position="45"/>
    </location>
</feature>
<evidence type="ECO:0000256" key="1">
    <source>
        <dbReference type="SAM" id="MobiDB-lite"/>
    </source>
</evidence>
<proteinExistence type="predicted"/>
<dbReference type="EMBL" id="JAWRVE010000009">
    <property type="protein sequence ID" value="KAL1879707.1"/>
    <property type="molecule type" value="Genomic_DNA"/>
</dbReference>
<evidence type="ECO:0000259" key="2">
    <source>
        <dbReference type="SMART" id="SM00460"/>
    </source>
</evidence>
<feature type="compositionally biased region" description="Basic and acidic residues" evidence="1">
    <location>
        <begin position="171"/>
        <end position="187"/>
    </location>
</feature>
<dbReference type="SUPFAM" id="SSF54001">
    <property type="entry name" value="Cysteine proteinases"/>
    <property type="match status" value="1"/>
</dbReference>